<evidence type="ECO:0000313" key="3">
    <source>
        <dbReference type="EMBL" id="CCD14328.1"/>
    </source>
</evidence>
<dbReference type="AlphaFoldDB" id="F9W838"/>
<evidence type="ECO:0000313" key="2">
    <source>
        <dbReference type="EMBL" id="CCD13364.1"/>
    </source>
</evidence>
<evidence type="ECO:0000313" key="4">
    <source>
        <dbReference type="Proteomes" id="UP000000702"/>
    </source>
</evidence>
<evidence type="ECO:0000256" key="1">
    <source>
        <dbReference type="SAM" id="MobiDB-lite"/>
    </source>
</evidence>
<protein>
    <submittedName>
        <fullName evidence="2">Uncharacterized protein</fullName>
    </submittedName>
</protein>
<accession>F9W838</accession>
<reference evidence="2 4" key="2">
    <citation type="journal article" date="2012" name="Proc. Natl. Acad. Sci. U.S.A.">
        <title>Antigenic diversity is generated by distinct evolutionary mechanisms in African trypanosome species.</title>
        <authorList>
            <person name="Jackson A.P."/>
            <person name="Berry A."/>
            <person name="Aslett M."/>
            <person name="Allison H.C."/>
            <person name="Burton P."/>
            <person name="Vavrova-Anderson J."/>
            <person name="Brown R."/>
            <person name="Browne H."/>
            <person name="Corton N."/>
            <person name="Hauser H."/>
            <person name="Gamble J."/>
            <person name="Gilderthorp R."/>
            <person name="Marcello L."/>
            <person name="McQuillan J."/>
            <person name="Otto T.D."/>
            <person name="Quail M.A."/>
            <person name="Sanders M.J."/>
            <person name="van Tonder A."/>
            <person name="Ginger M.L."/>
            <person name="Field M.C."/>
            <person name="Barry J.D."/>
            <person name="Hertz-Fowler C."/>
            <person name="Berriman M."/>
        </authorList>
    </citation>
    <scope>NUCLEOTIDE SEQUENCE [LARGE SCALE GENOMIC DNA]</scope>
    <source>
        <strain evidence="2 4">IL3000</strain>
    </source>
</reference>
<gene>
    <name evidence="2" type="ORF">TCIL3000_0_41210</name>
    <name evidence="3" type="ORF">TCIL3000_0_49610</name>
</gene>
<sequence length="133" mass="14942">MYAQEHEMEATSNACKPSPALHTEEHVESLLRCPSSAAFGGRSQQVLNMPGINPRSSDTRTNGKDLRLWSISCMEWYREISHAEPLIARERSNRSPEAKCEGSVGAHLLVRLTLRVRVTECGVPTPKRKPRFN</sequence>
<dbReference type="Proteomes" id="UP000000702">
    <property type="component" value="Unassembled WGS sequence"/>
</dbReference>
<feature type="region of interest" description="Disordered" evidence="1">
    <location>
        <begin position="1"/>
        <end position="21"/>
    </location>
</feature>
<dbReference type="EMBL" id="CAEQ01001469">
    <property type="protein sequence ID" value="CCD14328.1"/>
    <property type="molecule type" value="Genomic_DNA"/>
</dbReference>
<reference evidence="4" key="1">
    <citation type="submission" date="2011-07" db="EMBL/GenBank/DDBJ databases">
        <title>Divergent evolution of antigenic variation in African trypanosomes.</title>
        <authorList>
            <person name="Jackson A.P."/>
            <person name="Berry A."/>
            <person name="Allison H.C."/>
            <person name="Burton P."/>
            <person name="Anderson J."/>
            <person name="Aslett M."/>
            <person name="Brown R."/>
            <person name="Corton N."/>
            <person name="Harris D."/>
            <person name="Hauser H."/>
            <person name="Gamble J."/>
            <person name="Gilderthorp R."/>
            <person name="McQuillan J."/>
            <person name="Quail M.A."/>
            <person name="Sanders M."/>
            <person name="Van Tonder A."/>
            <person name="Ginger M.L."/>
            <person name="Donelson J.E."/>
            <person name="Field M.C."/>
            <person name="Barry J.D."/>
            <person name="Berriman M."/>
            <person name="Hertz-Fowler C."/>
        </authorList>
    </citation>
    <scope>NUCLEOTIDE SEQUENCE [LARGE SCALE GENOMIC DNA]</scope>
    <source>
        <strain evidence="4">IL3000</strain>
    </source>
</reference>
<name>F9W838_TRYCI</name>
<keyword evidence="4" id="KW-1185">Reference proteome</keyword>
<dbReference type="EMBL" id="CAEQ01001129">
    <property type="protein sequence ID" value="CCD13364.1"/>
    <property type="molecule type" value="Genomic_DNA"/>
</dbReference>
<proteinExistence type="predicted"/>
<comment type="caution">
    <text evidence="2">The sequence shown here is derived from an EMBL/GenBank/DDBJ whole genome shotgun (WGS) entry which is preliminary data.</text>
</comment>
<organism evidence="2 4">
    <name type="scientific">Trypanosoma congolense (strain IL3000)</name>
    <dbReference type="NCBI Taxonomy" id="1068625"/>
    <lineage>
        <taxon>Eukaryota</taxon>
        <taxon>Discoba</taxon>
        <taxon>Euglenozoa</taxon>
        <taxon>Kinetoplastea</taxon>
        <taxon>Metakinetoplastina</taxon>
        <taxon>Trypanosomatida</taxon>
        <taxon>Trypanosomatidae</taxon>
        <taxon>Trypanosoma</taxon>
        <taxon>Nannomonas</taxon>
    </lineage>
</organism>